<dbReference type="PANTHER" id="PTHR43792">
    <property type="entry name" value="GNAT FAMILY, PUTATIVE (AFU_ORTHOLOGUE AFUA_3G00765)-RELATED-RELATED"/>
    <property type="match status" value="1"/>
</dbReference>
<dbReference type="SUPFAM" id="SSF55729">
    <property type="entry name" value="Acyl-CoA N-acyltransferases (Nat)"/>
    <property type="match status" value="1"/>
</dbReference>
<evidence type="ECO:0000313" key="2">
    <source>
        <dbReference type="EMBL" id="KAL2862403.1"/>
    </source>
</evidence>
<dbReference type="Proteomes" id="UP001610432">
    <property type="component" value="Unassembled WGS sequence"/>
</dbReference>
<dbReference type="GeneID" id="98141979"/>
<comment type="caution">
    <text evidence="2">The sequence shown here is derived from an EMBL/GenBank/DDBJ whole genome shotgun (WGS) entry which is preliminary data.</text>
</comment>
<dbReference type="PROSITE" id="PS51186">
    <property type="entry name" value="GNAT"/>
    <property type="match status" value="1"/>
</dbReference>
<organism evidence="2 3">
    <name type="scientific">Aspergillus lucknowensis</name>
    <dbReference type="NCBI Taxonomy" id="176173"/>
    <lineage>
        <taxon>Eukaryota</taxon>
        <taxon>Fungi</taxon>
        <taxon>Dikarya</taxon>
        <taxon>Ascomycota</taxon>
        <taxon>Pezizomycotina</taxon>
        <taxon>Eurotiomycetes</taxon>
        <taxon>Eurotiomycetidae</taxon>
        <taxon>Eurotiales</taxon>
        <taxon>Aspergillaceae</taxon>
        <taxon>Aspergillus</taxon>
        <taxon>Aspergillus subgen. Nidulantes</taxon>
    </lineage>
</organism>
<reference evidence="2 3" key="1">
    <citation type="submission" date="2024-07" db="EMBL/GenBank/DDBJ databases">
        <title>Section-level genome sequencing and comparative genomics of Aspergillus sections Usti and Cavernicolus.</title>
        <authorList>
            <consortium name="Lawrence Berkeley National Laboratory"/>
            <person name="Nybo J.L."/>
            <person name="Vesth T.C."/>
            <person name="Theobald S."/>
            <person name="Frisvad J.C."/>
            <person name="Larsen T.O."/>
            <person name="Kjaerboelling I."/>
            <person name="Rothschild-Mancinelli K."/>
            <person name="Lyhne E.K."/>
            <person name="Kogle M.E."/>
            <person name="Barry K."/>
            <person name="Clum A."/>
            <person name="Na H."/>
            <person name="Ledsgaard L."/>
            <person name="Lin J."/>
            <person name="Lipzen A."/>
            <person name="Kuo A."/>
            <person name="Riley R."/>
            <person name="Mondo S."/>
            <person name="Labutti K."/>
            <person name="Haridas S."/>
            <person name="Pangalinan J."/>
            <person name="Salamov A.A."/>
            <person name="Simmons B.A."/>
            <person name="Magnuson J.K."/>
            <person name="Chen J."/>
            <person name="Drula E."/>
            <person name="Henrissat B."/>
            <person name="Wiebenga A."/>
            <person name="Lubbers R.J."/>
            <person name="Gomes A.C."/>
            <person name="Macurrencykelacurrency M.R."/>
            <person name="Stajich J."/>
            <person name="Grigoriev I.V."/>
            <person name="Mortensen U.H."/>
            <person name="De Vries R.P."/>
            <person name="Baker S.E."/>
            <person name="Andersen M.R."/>
        </authorList>
    </citation>
    <scope>NUCLEOTIDE SEQUENCE [LARGE SCALE GENOMIC DNA]</scope>
    <source>
        <strain evidence="2 3">CBS 449.75</strain>
    </source>
</reference>
<keyword evidence="3" id="KW-1185">Reference proteome</keyword>
<evidence type="ECO:0000313" key="3">
    <source>
        <dbReference type="Proteomes" id="UP001610432"/>
    </source>
</evidence>
<dbReference type="EMBL" id="JBFXLQ010000068">
    <property type="protein sequence ID" value="KAL2862403.1"/>
    <property type="molecule type" value="Genomic_DNA"/>
</dbReference>
<dbReference type="InterPro" id="IPR016181">
    <property type="entry name" value="Acyl_CoA_acyltransferase"/>
</dbReference>
<feature type="domain" description="N-acetyltransferase" evidence="1">
    <location>
        <begin position="11"/>
        <end position="195"/>
    </location>
</feature>
<gene>
    <name evidence="2" type="ORF">BJX67DRAFT_297194</name>
</gene>
<evidence type="ECO:0000259" key="1">
    <source>
        <dbReference type="PROSITE" id="PS51186"/>
    </source>
</evidence>
<dbReference type="InterPro" id="IPR051531">
    <property type="entry name" value="N-acetyltransferase"/>
</dbReference>
<accession>A0ABR4LCX4</accession>
<sequence>MTQATLQSARLKLVPLGQEHFEITSKLDQDPEVMKYIGFGRPLTLDEAKEVHEWLLSTATAVSGLGLGTWVGYTNDDEPIGWWILAPAPIEKDNDKDKPTSTENFSRERSEFGYRLLPRFWGKGYAKEGSRELLRHAFQDLGLTEVFGETMTVNAASRAVMAKCGLTHVDTWFNEYPTPPPGIEEGEVRYRITREEWEAQNSVQS</sequence>
<dbReference type="InterPro" id="IPR000182">
    <property type="entry name" value="GNAT_dom"/>
</dbReference>
<protein>
    <submittedName>
        <fullName evidence="2">GNAT domain-containing protein</fullName>
    </submittedName>
</protein>
<dbReference type="Gene3D" id="3.40.630.30">
    <property type="match status" value="1"/>
</dbReference>
<proteinExistence type="predicted"/>
<dbReference type="Pfam" id="PF13302">
    <property type="entry name" value="Acetyltransf_3"/>
    <property type="match status" value="1"/>
</dbReference>
<dbReference type="PANTHER" id="PTHR43792:SF16">
    <property type="entry name" value="N-ACETYLTRANSFERASE DOMAIN-CONTAINING PROTEIN"/>
    <property type="match status" value="1"/>
</dbReference>
<name>A0ABR4LCX4_9EURO</name>
<dbReference type="RefSeq" id="XP_070881382.1">
    <property type="nucleotide sequence ID" value="XM_071026907.1"/>
</dbReference>